<accession>A0ABC9BNF4</accession>
<comment type="subcellular location">
    <subcellularLocation>
        <location evidence="1">Nucleus</location>
    </subcellularLocation>
</comment>
<evidence type="ECO:0000256" key="6">
    <source>
        <dbReference type="ARBA" id="ARBA00023242"/>
    </source>
</evidence>
<evidence type="ECO:0000256" key="2">
    <source>
        <dbReference type="ARBA" id="ARBA00022723"/>
    </source>
</evidence>
<feature type="region of interest" description="Disordered" evidence="7">
    <location>
        <begin position="772"/>
        <end position="804"/>
    </location>
</feature>
<evidence type="ECO:0000256" key="7">
    <source>
        <dbReference type="SAM" id="MobiDB-lite"/>
    </source>
</evidence>
<evidence type="ECO:0000259" key="8">
    <source>
        <dbReference type="SMART" id="SM00249"/>
    </source>
</evidence>
<feature type="region of interest" description="Disordered" evidence="7">
    <location>
        <begin position="675"/>
        <end position="733"/>
    </location>
</feature>
<keyword evidence="6" id="KW-0539">Nucleus</keyword>
<feature type="compositionally biased region" description="Basic and acidic residues" evidence="7">
    <location>
        <begin position="591"/>
        <end position="602"/>
    </location>
</feature>
<dbReference type="Proteomes" id="UP001497457">
    <property type="component" value="Chromosome 26rd"/>
</dbReference>
<keyword evidence="10" id="KW-1185">Reference proteome</keyword>
<keyword evidence="5" id="KW-0862">Zinc</keyword>
<dbReference type="GO" id="GO:0006338">
    <property type="term" value="P:chromatin remodeling"/>
    <property type="evidence" value="ECO:0007669"/>
    <property type="project" value="UniProtKB-ARBA"/>
</dbReference>
<keyword evidence="4" id="KW-0863">Zinc-finger</keyword>
<feature type="compositionally biased region" description="Basic and acidic residues" evidence="7">
    <location>
        <begin position="211"/>
        <end position="220"/>
    </location>
</feature>
<dbReference type="GO" id="GO:0005634">
    <property type="term" value="C:nucleus"/>
    <property type="evidence" value="ECO:0007669"/>
    <property type="project" value="UniProtKB-SubCell"/>
</dbReference>
<dbReference type="Pfam" id="PF12047">
    <property type="entry name" value="DNMT1-RFD"/>
    <property type="match status" value="1"/>
</dbReference>
<keyword evidence="2" id="KW-0479">Metal-binding</keyword>
<feature type="domain" description="Zinc finger PHD-type" evidence="8">
    <location>
        <begin position="266"/>
        <end position="321"/>
    </location>
</feature>
<dbReference type="GO" id="GO:0008270">
    <property type="term" value="F:zinc ion binding"/>
    <property type="evidence" value="ECO:0007669"/>
    <property type="project" value="UniProtKB-KW"/>
</dbReference>
<sequence>MFHDDDDDDDAVEPQFKVVDDYYFEDDGCEAVCFSILPFQFDENDEILGFGSRKNVYLRGLTERRDKIYKRVVAWRVEFGCEQPDILLLSEGKWIKLLKPWKVYAEKISRSTLITLQMLHFVRKYIPHTRNFYGYIFDHLNEVFSKFDLKPAVNDLRKQCSLIKLFVEKDHVLMRSKILQRFLEDAYMEIEEPNLETTSTEVQFIVDDESHATNCDHGHDDDEVYNNRGDDDGDGDDDDYSHHEDDNDEVASSDGHSDNDDGADPICAMCDDGGKLLSCKGQCKRAFHPTKKHGRRSECETLGYTSAQQKRIATYICKNCKYMQHQCFKCGELEPSDEPNAKVFQCNTPSCGYFYHPKCVAQLLQPGSIDGALEKKISARMPFSCPIHWCFKCKRMEDRTQEALQFVTCRRCPKSYHRQCLPREISFKTKDQGATTCAWELPEIKFFYCPDHVDKATKTVRRDHIKFPPVPKICRTRDPGKKRIKMTGKRKHSMRSTELSDRLCRKEIDNNQTVTMTSLSGQFVLEPERAASEKIVLSTECAAKRSKEDVQSEPCMRAVEGQKKQSSTSCSFRIRRVQTSTSYVVDGDMEKRETSAAEKETNSETSCDVSRKGTVPLTRSTLNHSIQTCLKDANGQKKNDKAQEFMEKSGMHSDLCAEKNTSYVNQRQDLMEKDAEWDKENYRMSGSVNTSVKEQGKPKKDTSCGNGERKDMFDSLDVERDTEEDGSNLQSGKVDGMEWEESACRDDPLSQQDGAINLEVYSTICHANHKEHATETELNSPRCRDDNKAAVTSEDRSKERTMSNKREELVHDMRGNSFKSPLRRNTHEMPTYPSPERRMMNYRDSYPINSYKYRYQQRCHVNCCCVDYFTCRKHSPLLDEFGNLMYGGYHAMSIDPFFQCSLQDNSTAFQPCTDIRMGGDVAVYGTCSGEYEMRSDDLFGWVPWAPAAMSVPVNYAAHSEAHLAWRQTYNQPRGWPMLSHTNV</sequence>
<evidence type="ECO:0000313" key="9">
    <source>
        <dbReference type="EMBL" id="CAL5002761.1"/>
    </source>
</evidence>
<dbReference type="PANTHER" id="PTHR46235">
    <property type="entry name" value="PHD FINGER-CONTAINING PROTEIN DDB_G0268158"/>
    <property type="match status" value="1"/>
</dbReference>
<dbReference type="CDD" id="cd15566">
    <property type="entry name" value="PHD3_NSD"/>
    <property type="match status" value="1"/>
</dbReference>
<feature type="region of interest" description="Disordered" evidence="7">
    <location>
        <begin position="591"/>
        <end position="612"/>
    </location>
</feature>
<dbReference type="AlphaFoldDB" id="A0ABC9BNF4"/>
<evidence type="ECO:0000256" key="3">
    <source>
        <dbReference type="ARBA" id="ARBA00022737"/>
    </source>
</evidence>
<dbReference type="Pfam" id="PF22908">
    <property type="entry name" value="PHD_NSD"/>
    <property type="match status" value="1"/>
</dbReference>
<dbReference type="EMBL" id="OZ075136">
    <property type="protein sequence ID" value="CAL5002761.1"/>
    <property type="molecule type" value="Genomic_DNA"/>
</dbReference>
<keyword evidence="3" id="KW-0677">Repeat</keyword>
<feature type="compositionally biased region" description="Polar residues" evidence="7">
    <location>
        <begin position="684"/>
        <end position="693"/>
    </location>
</feature>
<evidence type="ECO:0000256" key="4">
    <source>
        <dbReference type="ARBA" id="ARBA00022771"/>
    </source>
</evidence>
<reference evidence="10" key="1">
    <citation type="submission" date="2024-06" db="EMBL/GenBank/DDBJ databases">
        <authorList>
            <person name="Ryan C."/>
        </authorList>
    </citation>
    <scope>NUCLEOTIDE SEQUENCE [LARGE SCALE GENOMIC DNA]</scope>
</reference>
<name>A0ABC9BNF4_9POAL</name>
<protein>
    <recommendedName>
        <fullName evidence="8">Zinc finger PHD-type domain-containing protein</fullName>
    </recommendedName>
</protein>
<feature type="domain" description="Zinc finger PHD-type" evidence="8">
    <location>
        <begin position="389"/>
        <end position="453"/>
    </location>
</feature>
<dbReference type="Pfam" id="PF23004">
    <property type="entry name" value="PHDvar_NSD"/>
    <property type="match status" value="1"/>
</dbReference>
<reference evidence="9 10" key="2">
    <citation type="submission" date="2024-10" db="EMBL/GenBank/DDBJ databases">
        <authorList>
            <person name="Ryan C."/>
        </authorList>
    </citation>
    <scope>NUCLEOTIDE SEQUENCE [LARGE SCALE GENOMIC DNA]</scope>
</reference>
<feature type="region of interest" description="Disordered" evidence="7">
    <location>
        <begin position="816"/>
        <end position="838"/>
    </location>
</feature>
<feature type="compositionally biased region" description="Basic and acidic residues" evidence="7">
    <location>
        <begin position="782"/>
        <end position="804"/>
    </location>
</feature>
<evidence type="ECO:0000256" key="5">
    <source>
        <dbReference type="ARBA" id="ARBA00022833"/>
    </source>
</evidence>
<dbReference type="InterPro" id="IPR022702">
    <property type="entry name" value="Cytosine_MeTrfase1_RFD"/>
</dbReference>
<dbReference type="InterPro" id="IPR001965">
    <property type="entry name" value="Znf_PHD"/>
</dbReference>
<evidence type="ECO:0000313" key="10">
    <source>
        <dbReference type="Proteomes" id="UP001497457"/>
    </source>
</evidence>
<dbReference type="SMART" id="SM00249">
    <property type="entry name" value="PHD"/>
    <property type="match status" value="3"/>
</dbReference>
<dbReference type="Gene3D" id="3.30.40.10">
    <property type="entry name" value="Zinc/RING finger domain, C3HC4 (zinc finger)"/>
    <property type="match status" value="2"/>
</dbReference>
<dbReference type="PANTHER" id="PTHR46235:SF18">
    <property type="entry name" value="PROTEIN ENHANCED DOWNY MILDEW 2"/>
    <property type="match status" value="1"/>
</dbReference>
<feature type="compositionally biased region" description="Basic and acidic residues" evidence="7">
    <location>
        <begin position="694"/>
        <end position="719"/>
    </location>
</feature>
<dbReference type="InterPro" id="IPR055198">
    <property type="entry name" value="NSD_PHD"/>
</dbReference>
<proteinExistence type="predicted"/>
<dbReference type="InterPro" id="IPR013083">
    <property type="entry name" value="Znf_RING/FYVE/PHD"/>
</dbReference>
<feature type="region of interest" description="Disordered" evidence="7">
    <location>
        <begin position="211"/>
        <end position="260"/>
    </location>
</feature>
<dbReference type="InterPro" id="IPR055197">
    <property type="entry name" value="PHDvar_NSD"/>
</dbReference>
<feature type="domain" description="Zinc finger PHD-type" evidence="8">
    <location>
        <begin position="326"/>
        <end position="388"/>
    </location>
</feature>
<dbReference type="CDD" id="cd15565">
    <property type="entry name" value="PHD2_NSD"/>
    <property type="match status" value="1"/>
</dbReference>
<organism evidence="9 10">
    <name type="scientific">Urochloa decumbens</name>
    <dbReference type="NCBI Taxonomy" id="240449"/>
    <lineage>
        <taxon>Eukaryota</taxon>
        <taxon>Viridiplantae</taxon>
        <taxon>Streptophyta</taxon>
        <taxon>Embryophyta</taxon>
        <taxon>Tracheophyta</taxon>
        <taxon>Spermatophyta</taxon>
        <taxon>Magnoliopsida</taxon>
        <taxon>Liliopsida</taxon>
        <taxon>Poales</taxon>
        <taxon>Poaceae</taxon>
        <taxon>PACMAD clade</taxon>
        <taxon>Panicoideae</taxon>
        <taxon>Panicodae</taxon>
        <taxon>Paniceae</taxon>
        <taxon>Melinidinae</taxon>
        <taxon>Urochloa</taxon>
    </lineage>
</organism>
<evidence type="ECO:0000256" key="1">
    <source>
        <dbReference type="ARBA" id="ARBA00004123"/>
    </source>
</evidence>
<gene>
    <name evidence="9" type="ORF">URODEC1_LOCUS66107</name>
</gene>